<dbReference type="InterPro" id="IPR037026">
    <property type="entry name" value="Vgr_OB-fold_dom_sf"/>
</dbReference>
<dbReference type="OrthoDB" id="9762420at2"/>
<gene>
    <name evidence="2" type="ORF">FKG94_06980</name>
</gene>
<evidence type="ECO:0000259" key="1">
    <source>
        <dbReference type="Pfam" id="PF04717"/>
    </source>
</evidence>
<protein>
    <submittedName>
        <fullName evidence="2">Baseplate assembly protein</fullName>
    </submittedName>
</protein>
<accession>A0A545TZ27</accession>
<dbReference type="Pfam" id="PF04717">
    <property type="entry name" value="Phage_base_V"/>
    <property type="match status" value="1"/>
</dbReference>
<feature type="domain" description="Gp5/Type VI secretion system Vgr protein OB-fold" evidence="1">
    <location>
        <begin position="9"/>
        <end position="86"/>
    </location>
</feature>
<dbReference type="SUPFAM" id="SSF69255">
    <property type="entry name" value="gp5 N-terminal domain-like"/>
    <property type="match status" value="1"/>
</dbReference>
<proteinExistence type="predicted"/>
<dbReference type="Gene3D" id="2.40.50.230">
    <property type="entry name" value="Gp5 N-terminal domain"/>
    <property type="match status" value="1"/>
</dbReference>
<dbReference type="AlphaFoldDB" id="A0A545TZ27"/>
<evidence type="ECO:0000313" key="3">
    <source>
        <dbReference type="Proteomes" id="UP000319732"/>
    </source>
</evidence>
<comment type="caution">
    <text evidence="2">The sequence shown here is derived from an EMBL/GenBank/DDBJ whole genome shotgun (WGS) entry which is preliminary data.</text>
</comment>
<reference evidence="2 3" key="1">
    <citation type="submission" date="2019-06" db="EMBL/GenBank/DDBJ databases">
        <title>Whole genome sequence for Cellvibrionaceae sp. R142.</title>
        <authorList>
            <person name="Wang G."/>
        </authorList>
    </citation>
    <scope>NUCLEOTIDE SEQUENCE [LARGE SCALE GENOMIC DNA]</scope>
    <source>
        <strain evidence="2 3">R142</strain>
    </source>
</reference>
<dbReference type="RefSeq" id="WP_142903495.1">
    <property type="nucleotide sequence ID" value="NZ_ML660090.1"/>
</dbReference>
<dbReference type="EMBL" id="VHSG01000007">
    <property type="protein sequence ID" value="TQV82479.1"/>
    <property type="molecule type" value="Genomic_DNA"/>
</dbReference>
<name>A0A545TZ27_9GAMM</name>
<dbReference type="Proteomes" id="UP000319732">
    <property type="component" value="Unassembled WGS sequence"/>
</dbReference>
<organism evidence="2 3">
    <name type="scientific">Exilibacterium tricleocarpae</name>
    <dbReference type="NCBI Taxonomy" id="2591008"/>
    <lineage>
        <taxon>Bacteria</taxon>
        <taxon>Pseudomonadati</taxon>
        <taxon>Pseudomonadota</taxon>
        <taxon>Gammaproteobacteria</taxon>
        <taxon>Cellvibrionales</taxon>
        <taxon>Cellvibrionaceae</taxon>
        <taxon>Exilibacterium</taxon>
    </lineage>
</organism>
<evidence type="ECO:0000313" key="2">
    <source>
        <dbReference type="EMBL" id="TQV82479.1"/>
    </source>
</evidence>
<sequence>MTQQFLGKYRATVFNNIDLEYRGRLQLTIPDVLGLSPSTWAECCAPFSGLPGTTAGIFAVPPIGAAVWVEFEQGDPNRPIWTGGRWNSAADVPPTATVPPAIPPGQNVVIQTTLQNMLAVSDSVPTPISGGIVLKSATGATIVVNDTGIYINNGKGASINLVGPAVTVNNGALVVT</sequence>
<dbReference type="InterPro" id="IPR006531">
    <property type="entry name" value="Gp5/Vgr_OB"/>
</dbReference>
<keyword evidence="3" id="KW-1185">Reference proteome</keyword>